<organism evidence="2 3">
    <name type="scientific">Leptotrombidium deliense</name>
    <dbReference type="NCBI Taxonomy" id="299467"/>
    <lineage>
        <taxon>Eukaryota</taxon>
        <taxon>Metazoa</taxon>
        <taxon>Ecdysozoa</taxon>
        <taxon>Arthropoda</taxon>
        <taxon>Chelicerata</taxon>
        <taxon>Arachnida</taxon>
        <taxon>Acari</taxon>
        <taxon>Acariformes</taxon>
        <taxon>Trombidiformes</taxon>
        <taxon>Prostigmata</taxon>
        <taxon>Anystina</taxon>
        <taxon>Parasitengona</taxon>
        <taxon>Trombiculoidea</taxon>
        <taxon>Trombiculidae</taxon>
        <taxon>Leptotrombidium</taxon>
    </lineage>
</organism>
<reference evidence="2 3" key="1">
    <citation type="journal article" date="2018" name="Gigascience">
        <title>Genomes of trombidid mites reveal novel predicted allergens and laterally-transferred genes associated with secondary metabolism.</title>
        <authorList>
            <person name="Dong X."/>
            <person name="Chaisiri K."/>
            <person name="Xia D."/>
            <person name="Armstrong S.D."/>
            <person name="Fang Y."/>
            <person name="Donnelly M.J."/>
            <person name="Kadowaki T."/>
            <person name="McGarry J.W."/>
            <person name="Darby A.C."/>
            <person name="Makepeace B.L."/>
        </authorList>
    </citation>
    <scope>NUCLEOTIDE SEQUENCE [LARGE SCALE GENOMIC DNA]</scope>
    <source>
        <strain evidence="2">UoL-UT</strain>
    </source>
</reference>
<dbReference type="STRING" id="299467.A0A443SLP0"/>
<dbReference type="GO" id="GO:0050804">
    <property type="term" value="P:modulation of chemical synaptic transmission"/>
    <property type="evidence" value="ECO:0007669"/>
    <property type="project" value="TreeGrafter"/>
</dbReference>
<keyword evidence="3" id="KW-1185">Reference proteome</keyword>
<dbReference type="PANTHER" id="PTHR46306:SF1">
    <property type="entry name" value="BTB_POZ DOMAIN-CONTAINING PROTEIN 9"/>
    <property type="match status" value="1"/>
</dbReference>
<dbReference type="GO" id="GO:0005737">
    <property type="term" value="C:cytoplasm"/>
    <property type="evidence" value="ECO:0007669"/>
    <property type="project" value="TreeGrafter"/>
</dbReference>
<feature type="domain" description="BTB" evidence="1">
    <location>
        <begin position="12"/>
        <end position="79"/>
    </location>
</feature>
<protein>
    <recommendedName>
        <fullName evidence="1">BTB domain-containing protein</fullName>
    </recommendedName>
</protein>
<dbReference type="EMBL" id="NCKV01001365">
    <property type="protein sequence ID" value="RWS28458.1"/>
    <property type="molecule type" value="Genomic_DNA"/>
</dbReference>
<proteinExistence type="predicted"/>
<dbReference type="Pfam" id="PF00651">
    <property type="entry name" value="BTB"/>
    <property type="match status" value="1"/>
</dbReference>
<gene>
    <name evidence="2" type="ORF">B4U80_12793</name>
</gene>
<dbReference type="CDD" id="cd18186">
    <property type="entry name" value="BTB_POZ_ZBTB_KLHL-like"/>
    <property type="match status" value="1"/>
</dbReference>
<dbReference type="VEuPathDB" id="VectorBase:LDEU003585"/>
<dbReference type="InterPro" id="IPR000210">
    <property type="entry name" value="BTB/POZ_dom"/>
</dbReference>
<comment type="caution">
    <text evidence="2">The sequence shown here is derived from an EMBL/GenBank/DDBJ whole genome shotgun (WGS) entry which is preliminary data.</text>
</comment>
<dbReference type="PROSITE" id="PS50097">
    <property type="entry name" value="BTB"/>
    <property type="match status" value="1"/>
</dbReference>
<dbReference type="GO" id="GO:0048512">
    <property type="term" value="P:circadian behavior"/>
    <property type="evidence" value="ECO:0007669"/>
    <property type="project" value="TreeGrafter"/>
</dbReference>
<sequence length="352" mass="41748">MDDSSNNNDTNVDIVLVIEDREIVVPKRELMEKSGYFRSMFEVGMKESEEKRFVISDCRFRLFKYLVDFEFDDLYFVHKETVELIDILTTADFFQFEKIMRFLRDRDSFMKVQQAVVEHFLRRDSFAAPEDVILKSILAYITYNGVTPPDSLLDCVRFNLVSSETLEQLKKNKILKSYVPKNENCAIRKCIVKDKDFADEIYGFTTGFVSLRGKRKRFLMSFNVHVLINCVKVKFNQTYQLNKKKFNVEISNTGEDWMSLVKRRDVVRAEINIDGHKFIFPEFEVKHIRIEVLNKKMKIESFQCLREEDNNSSDLYEKLEYFEEDEEGEEEPSENLFPIKFSQLFNRLCETG</sequence>
<dbReference type="OrthoDB" id="45365at2759"/>
<dbReference type="InterPro" id="IPR052407">
    <property type="entry name" value="BTB_POZ_domain_cont_9"/>
</dbReference>
<name>A0A443SLP0_9ACAR</name>
<dbReference type="PANTHER" id="PTHR46306">
    <property type="entry name" value="BTB/POZ DOMAIN-CONTAINING PROTEIN 9"/>
    <property type="match status" value="1"/>
</dbReference>
<accession>A0A443SLP0</accession>
<dbReference type="GO" id="GO:0008344">
    <property type="term" value="P:adult locomotory behavior"/>
    <property type="evidence" value="ECO:0007669"/>
    <property type="project" value="TreeGrafter"/>
</dbReference>
<evidence type="ECO:0000313" key="2">
    <source>
        <dbReference type="EMBL" id="RWS28458.1"/>
    </source>
</evidence>
<dbReference type="Gene3D" id="3.30.710.10">
    <property type="entry name" value="Potassium Channel Kv1.1, Chain A"/>
    <property type="match status" value="1"/>
</dbReference>
<dbReference type="Proteomes" id="UP000288716">
    <property type="component" value="Unassembled WGS sequence"/>
</dbReference>
<evidence type="ECO:0000313" key="3">
    <source>
        <dbReference type="Proteomes" id="UP000288716"/>
    </source>
</evidence>
<evidence type="ECO:0000259" key="1">
    <source>
        <dbReference type="PROSITE" id="PS50097"/>
    </source>
</evidence>
<dbReference type="Gene3D" id="1.25.40.420">
    <property type="match status" value="1"/>
</dbReference>
<dbReference type="InterPro" id="IPR011333">
    <property type="entry name" value="SKP1/BTB/POZ_sf"/>
</dbReference>
<dbReference type="SUPFAM" id="SSF54695">
    <property type="entry name" value="POZ domain"/>
    <property type="match status" value="1"/>
</dbReference>
<dbReference type="AlphaFoldDB" id="A0A443SLP0"/>